<keyword evidence="1" id="KW-0812">Transmembrane</keyword>
<protein>
    <submittedName>
        <fullName evidence="2">Uncharacterized protein</fullName>
    </submittedName>
</protein>
<sequence length="77" mass="9050">MVLLPILHVTRKYISQEYFYKKIKMEKFLIQNFKEVVASILIIIGVLALLIMDDKISTSLRQYLYGFIGICIGYLFK</sequence>
<dbReference type="KEGG" id="mart:BTR34_07770"/>
<dbReference type="EMBL" id="LZFP01000034">
    <property type="protein sequence ID" value="OBR37492.1"/>
    <property type="molecule type" value="Genomic_DNA"/>
</dbReference>
<organism evidence="2 3">
    <name type="scientific">Maribacter hydrothermalis</name>
    <dbReference type="NCBI Taxonomy" id="1836467"/>
    <lineage>
        <taxon>Bacteria</taxon>
        <taxon>Pseudomonadati</taxon>
        <taxon>Bacteroidota</taxon>
        <taxon>Flavobacteriia</taxon>
        <taxon>Flavobacteriales</taxon>
        <taxon>Flavobacteriaceae</taxon>
        <taxon>Maribacter</taxon>
    </lineage>
</organism>
<feature type="transmembrane region" description="Helical" evidence="1">
    <location>
        <begin position="58"/>
        <end position="76"/>
    </location>
</feature>
<keyword evidence="1" id="KW-1133">Transmembrane helix</keyword>
<keyword evidence="3" id="KW-1185">Reference proteome</keyword>
<dbReference type="AlphaFoldDB" id="A0A1B7Z440"/>
<gene>
    <name evidence="2" type="ORF">A9200_07520</name>
</gene>
<accession>A0A1B7Z440</accession>
<comment type="caution">
    <text evidence="2">The sequence shown here is derived from an EMBL/GenBank/DDBJ whole genome shotgun (WGS) entry which is preliminary data.</text>
</comment>
<evidence type="ECO:0000313" key="3">
    <source>
        <dbReference type="Proteomes" id="UP000092164"/>
    </source>
</evidence>
<keyword evidence="1" id="KW-0472">Membrane</keyword>
<dbReference type="Proteomes" id="UP000092164">
    <property type="component" value="Unassembled WGS sequence"/>
</dbReference>
<evidence type="ECO:0000256" key="1">
    <source>
        <dbReference type="SAM" id="Phobius"/>
    </source>
</evidence>
<feature type="transmembrane region" description="Helical" evidence="1">
    <location>
        <begin position="32"/>
        <end position="52"/>
    </location>
</feature>
<proteinExistence type="predicted"/>
<reference evidence="3" key="1">
    <citation type="submission" date="2016-06" db="EMBL/GenBank/DDBJ databases">
        <authorList>
            <person name="Zhan P."/>
        </authorList>
    </citation>
    <scope>NUCLEOTIDE SEQUENCE [LARGE SCALE GENOMIC DNA]</scope>
    <source>
        <strain evidence="3">T28</strain>
    </source>
</reference>
<name>A0A1B7Z440_9FLAO</name>
<evidence type="ECO:0000313" key="2">
    <source>
        <dbReference type="EMBL" id="OBR37492.1"/>
    </source>
</evidence>